<dbReference type="Gene3D" id="1.25.10.90">
    <property type="match status" value="1"/>
</dbReference>
<dbReference type="InterPro" id="IPR014825">
    <property type="entry name" value="DNA_alkylation"/>
</dbReference>
<evidence type="ECO:0000313" key="2">
    <source>
        <dbReference type="Proteomes" id="UP000004162"/>
    </source>
</evidence>
<dbReference type="Proteomes" id="UP000004162">
    <property type="component" value="Unassembled WGS sequence"/>
</dbReference>
<gene>
    <name evidence="1" type="ORF">CferDRAFT_0923</name>
</gene>
<dbReference type="RefSeq" id="WP_006366351.1">
    <property type="nucleotide sequence ID" value="NZ_AASE01000009.1"/>
</dbReference>
<dbReference type="PANTHER" id="PTHR34070:SF1">
    <property type="entry name" value="DNA ALKYLATION REPAIR PROTEIN"/>
    <property type="match status" value="1"/>
</dbReference>
<dbReference type="SUPFAM" id="SSF48371">
    <property type="entry name" value="ARM repeat"/>
    <property type="match status" value="1"/>
</dbReference>
<dbReference type="AlphaFoldDB" id="Q0YRS1"/>
<reference evidence="1 2" key="2">
    <citation type="submission" date="2006-07" db="EMBL/GenBank/DDBJ databases">
        <title>Sequencing of the draft genome and assembly of Chlorobium ferroxidans DSM 13031.</title>
        <authorList>
            <consortium name="US DOE Joint Genome Institute (JGI-PGF)"/>
            <person name="Copeland A."/>
            <person name="Lucas S."/>
            <person name="Lapidus A."/>
            <person name="Barry K."/>
            <person name="Glavina del Rio T."/>
            <person name="Dalin E."/>
            <person name="Tice H."/>
            <person name="Bruce D."/>
            <person name="Pitluck S."/>
            <person name="Richardson P."/>
        </authorList>
    </citation>
    <scope>NUCLEOTIDE SEQUENCE [LARGE SCALE GENOMIC DNA]</scope>
    <source>
        <strain evidence="1 2">DSM 13031</strain>
    </source>
</reference>
<protein>
    <recommendedName>
        <fullName evidence="3">DNA alkylation repair enzyme</fullName>
    </recommendedName>
</protein>
<accession>Q0YRS1</accession>
<dbReference type="OrthoDB" id="9775346at2"/>
<evidence type="ECO:0008006" key="3">
    <source>
        <dbReference type="Google" id="ProtNLM"/>
    </source>
</evidence>
<dbReference type="Pfam" id="PF08713">
    <property type="entry name" value="DNA_alkylation"/>
    <property type="match status" value="1"/>
</dbReference>
<sequence>MVTADAISARLEVLGNPEASRFALRFFRTGPGEYGEGDLFRGIRVPVLRKLASGLDNVPPEEVNRLLASAFHEDRLLALLLLIRRFRRADGVEQERIYNSYLANTRRINNWDLVDISAEHIVGSFLRNHDRAPLYRLAVSESLWERRIAIVSTFHFIRRNEFHDTLAIAGMLLNDREELIHKAAGWMLREVGKRDQPAEEEFLQVHCRSMPRVMLRYAIERFEEGKRQRYLKGLV</sequence>
<name>Q0YRS1_9CHLB</name>
<dbReference type="PANTHER" id="PTHR34070">
    <property type="entry name" value="ARMADILLO-TYPE FOLD"/>
    <property type="match status" value="1"/>
</dbReference>
<proteinExistence type="predicted"/>
<dbReference type="InterPro" id="IPR016024">
    <property type="entry name" value="ARM-type_fold"/>
</dbReference>
<dbReference type="CDD" id="cd06561">
    <property type="entry name" value="AlkD_like"/>
    <property type="match status" value="1"/>
</dbReference>
<comment type="caution">
    <text evidence="1">The sequence shown here is derived from an EMBL/GenBank/DDBJ whole genome shotgun (WGS) entry which is preliminary data.</text>
</comment>
<organism evidence="1 2">
    <name type="scientific">Chlorobium ferrooxidans DSM 13031</name>
    <dbReference type="NCBI Taxonomy" id="377431"/>
    <lineage>
        <taxon>Bacteria</taxon>
        <taxon>Pseudomonadati</taxon>
        <taxon>Chlorobiota</taxon>
        <taxon>Chlorobiia</taxon>
        <taxon>Chlorobiales</taxon>
        <taxon>Chlorobiaceae</taxon>
        <taxon>Chlorobium/Pelodictyon group</taxon>
        <taxon>Chlorobium</taxon>
    </lineage>
</organism>
<reference evidence="1 2" key="1">
    <citation type="submission" date="2006-07" db="EMBL/GenBank/DDBJ databases">
        <title>Annotation of the draft genome assembly of Chlorobium ferroxidans DSM 13031.</title>
        <authorList>
            <consortium name="US DOE Joint Genome Institute (JGI-ORNL)"/>
            <person name="Larimer F."/>
            <person name="Land M."/>
            <person name="Hauser L."/>
        </authorList>
    </citation>
    <scope>NUCLEOTIDE SEQUENCE [LARGE SCALE GENOMIC DNA]</scope>
    <source>
        <strain evidence="1 2">DSM 13031</strain>
    </source>
</reference>
<evidence type="ECO:0000313" key="1">
    <source>
        <dbReference type="EMBL" id="EAT58949.1"/>
    </source>
</evidence>
<dbReference type="EMBL" id="AASE01000009">
    <property type="protein sequence ID" value="EAT58949.1"/>
    <property type="molecule type" value="Genomic_DNA"/>
</dbReference>
<keyword evidence="2" id="KW-1185">Reference proteome</keyword>